<protein>
    <submittedName>
        <fullName evidence="1">Uncharacterized protein</fullName>
    </submittedName>
</protein>
<evidence type="ECO:0000313" key="1">
    <source>
        <dbReference type="EMBL" id="CUV10801.1"/>
    </source>
</evidence>
<name>A0A161K969_9ZZZZ</name>
<dbReference type="AlphaFoldDB" id="A0A161K969"/>
<accession>A0A161K969</accession>
<reference evidence="1" key="1">
    <citation type="submission" date="2015-10" db="EMBL/GenBank/DDBJ databases">
        <authorList>
            <person name="Gilbert D.G."/>
        </authorList>
    </citation>
    <scope>NUCLEOTIDE SEQUENCE</scope>
</reference>
<gene>
    <name evidence="1" type="ORF">MGWOODY_Mmi867</name>
</gene>
<proteinExistence type="predicted"/>
<organism evidence="1">
    <name type="scientific">hydrothermal vent metagenome</name>
    <dbReference type="NCBI Taxonomy" id="652676"/>
    <lineage>
        <taxon>unclassified sequences</taxon>
        <taxon>metagenomes</taxon>
        <taxon>ecological metagenomes</taxon>
    </lineage>
</organism>
<dbReference type="EMBL" id="FAXC01000502">
    <property type="protein sequence ID" value="CUV10801.1"/>
    <property type="molecule type" value="Genomic_DNA"/>
</dbReference>
<sequence length="212" mass="23818">MKDLPIDLEALTNISGMEDQYIAMGSWGFCYWLALDLSTNRLKLIKEFRIPGSGPPLNLESLVLWFAGNSWYISWAHRGSVKEPSILFWGSIDLFSEVVTIQKEDSIFVSVPWPILDKRHMSDMDLDRDGILWAAATSDPGDDGPYQSGIYKIGKFQKQNGKMEFLIADSFPKQFVFQRNKVEALTIAGNKMVFATDDENLGAAINISINGK</sequence>